<dbReference type="GO" id="GO:0046872">
    <property type="term" value="F:metal ion binding"/>
    <property type="evidence" value="ECO:0007669"/>
    <property type="project" value="UniProtKB-KW"/>
</dbReference>
<sequence>MNKKIIDRARGSIIGLAAGDALGVPLEFKSPGTFEPVEDMIGGGSFNLKPGEWTDDTSMALCLAESLIEQQGFDPMDQLERYTLWYREGHLSVNGKCFDIGNTTREALHKFEETHGPYCGQTYERSAGNGSIMRLAPVPIFYFSSPEDAVSNAGKSSRTTHGHILTVDACRYMAGLIAGAMMGHKKKLILSCMYCPVPGSWDAHELSSEIDEIARGSFKHKNPPEIVGSGYVVKSLEAALWAFYNSDNFEDGALMAVNLGDDADTTGAVYGQIAGAYYGESGIPESWKNKLACCDLIRSFADRLIGNINANYNKI</sequence>
<keyword evidence="1" id="KW-0479">Metal-binding</keyword>
<dbReference type="Pfam" id="PF03747">
    <property type="entry name" value="ADP_ribosyl_GH"/>
    <property type="match status" value="1"/>
</dbReference>
<organism evidence="2 3">
    <name type="scientific">Methanobacterium bryantii</name>
    <dbReference type="NCBI Taxonomy" id="2161"/>
    <lineage>
        <taxon>Archaea</taxon>
        <taxon>Methanobacteriati</taxon>
        <taxon>Methanobacteriota</taxon>
        <taxon>Methanomada group</taxon>
        <taxon>Methanobacteria</taxon>
        <taxon>Methanobacteriales</taxon>
        <taxon>Methanobacteriaceae</taxon>
        <taxon>Methanobacterium</taxon>
    </lineage>
</organism>
<keyword evidence="2" id="KW-0378">Hydrolase</keyword>
<evidence type="ECO:0000313" key="2">
    <source>
        <dbReference type="EMBL" id="PAV03608.1"/>
    </source>
</evidence>
<keyword evidence="3" id="KW-1185">Reference proteome</keyword>
<dbReference type="PANTHER" id="PTHR16222">
    <property type="entry name" value="ADP-RIBOSYLGLYCOHYDROLASE"/>
    <property type="match status" value="1"/>
</dbReference>
<comment type="caution">
    <text evidence="2">The sequence shown here is derived from an EMBL/GenBank/DDBJ whole genome shotgun (WGS) entry which is preliminary data.</text>
</comment>
<feature type="binding site" evidence="1">
    <location>
        <position position="265"/>
    </location>
    <ligand>
        <name>Mg(2+)</name>
        <dbReference type="ChEBI" id="CHEBI:18420"/>
        <label>1</label>
    </ligand>
</feature>
<gene>
    <name evidence="2" type="ORF">ASJ80_01145</name>
</gene>
<feature type="binding site" evidence="1">
    <location>
        <position position="262"/>
    </location>
    <ligand>
        <name>Mg(2+)</name>
        <dbReference type="ChEBI" id="CHEBI:18420"/>
        <label>1</label>
    </ligand>
</feature>
<dbReference type="GO" id="GO:0016787">
    <property type="term" value="F:hydrolase activity"/>
    <property type="evidence" value="ECO:0007669"/>
    <property type="project" value="UniProtKB-KW"/>
</dbReference>
<dbReference type="RefSeq" id="WP_069583920.1">
    <property type="nucleotide sequence ID" value="NZ_LMVM01000037.1"/>
</dbReference>
<comment type="cofactor">
    <cofactor evidence="1">
        <name>Mg(2+)</name>
        <dbReference type="ChEBI" id="CHEBI:18420"/>
    </cofactor>
    <text evidence="1">Binds 2 magnesium ions per subunit.</text>
</comment>
<dbReference type="EMBL" id="LMVM01000037">
    <property type="protein sequence ID" value="PAV03608.1"/>
    <property type="molecule type" value="Genomic_DNA"/>
</dbReference>
<dbReference type="OrthoDB" id="114878at2157"/>
<feature type="binding site" evidence="1">
    <location>
        <position position="264"/>
    </location>
    <ligand>
        <name>Mg(2+)</name>
        <dbReference type="ChEBI" id="CHEBI:18420"/>
        <label>1</label>
    </ligand>
</feature>
<protein>
    <submittedName>
        <fullName evidence="2">ADP-ribosylglycohydrolase</fullName>
    </submittedName>
</protein>
<evidence type="ECO:0000256" key="1">
    <source>
        <dbReference type="PIRSR" id="PIRSR605502-1"/>
    </source>
</evidence>
<dbReference type="Proteomes" id="UP000217784">
    <property type="component" value="Unassembled WGS sequence"/>
</dbReference>
<dbReference type="PANTHER" id="PTHR16222:SF12">
    <property type="entry name" value="ADP-RIBOSYLGLYCOHYDROLASE-RELATED"/>
    <property type="match status" value="1"/>
</dbReference>
<dbReference type="AlphaFoldDB" id="A0A2A2H2I1"/>
<dbReference type="SUPFAM" id="SSF101478">
    <property type="entry name" value="ADP-ribosylglycohydrolase"/>
    <property type="match status" value="1"/>
</dbReference>
<dbReference type="InterPro" id="IPR036705">
    <property type="entry name" value="Ribosyl_crysJ1_sf"/>
</dbReference>
<feature type="binding site" evidence="1">
    <location>
        <position position="56"/>
    </location>
    <ligand>
        <name>Mg(2+)</name>
        <dbReference type="ChEBI" id="CHEBI:18420"/>
        <label>1</label>
    </ligand>
</feature>
<dbReference type="Gene3D" id="1.10.4080.10">
    <property type="entry name" value="ADP-ribosylation/Crystallin J1"/>
    <property type="match status" value="1"/>
</dbReference>
<proteinExistence type="predicted"/>
<accession>A0A2A2H2I1</accession>
<keyword evidence="1" id="KW-0460">Magnesium</keyword>
<evidence type="ECO:0000313" key="3">
    <source>
        <dbReference type="Proteomes" id="UP000217784"/>
    </source>
</evidence>
<name>A0A2A2H2I1_METBR</name>
<feature type="binding site" evidence="1">
    <location>
        <position position="55"/>
    </location>
    <ligand>
        <name>Mg(2+)</name>
        <dbReference type="ChEBI" id="CHEBI:18420"/>
        <label>1</label>
    </ligand>
</feature>
<dbReference type="InterPro" id="IPR005502">
    <property type="entry name" value="Ribosyl_crysJ1"/>
</dbReference>
<reference evidence="2 3" key="1">
    <citation type="journal article" date="2017" name="BMC Genomics">
        <title>Genomic analysis of methanogenic archaea reveals a shift towards energy conservation.</title>
        <authorList>
            <person name="Gilmore S.P."/>
            <person name="Henske J.K."/>
            <person name="Sexton J.A."/>
            <person name="Solomon K.V."/>
            <person name="Seppala S."/>
            <person name="Yoo J.I."/>
            <person name="Huyett L.M."/>
            <person name="Pressman A."/>
            <person name="Cogan J.Z."/>
            <person name="Kivenson V."/>
            <person name="Peng X."/>
            <person name="Tan Y."/>
            <person name="Valentine D.L."/>
            <person name="O'Malley M.A."/>
        </authorList>
    </citation>
    <scope>NUCLEOTIDE SEQUENCE [LARGE SCALE GENOMIC DNA]</scope>
    <source>
        <strain evidence="2 3">M.o.H.</strain>
    </source>
</reference>
<dbReference type="InterPro" id="IPR050792">
    <property type="entry name" value="ADP-ribosylglycohydrolase"/>
</dbReference>
<feature type="binding site" evidence="1">
    <location>
        <position position="54"/>
    </location>
    <ligand>
        <name>Mg(2+)</name>
        <dbReference type="ChEBI" id="CHEBI:18420"/>
        <label>1</label>
    </ligand>
</feature>